<keyword evidence="1" id="KW-0677">Repeat</keyword>
<feature type="domain" description="EF-hand" evidence="3">
    <location>
        <begin position="117"/>
        <end position="149"/>
    </location>
</feature>
<evidence type="ECO:0000256" key="2">
    <source>
        <dbReference type="ARBA" id="ARBA00022837"/>
    </source>
</evidence>
<dbReference type="PROSITE" id="PS50222">
    <property type="entry name" value="EF_HAND_2"/>
    <property type="match status" value="3"/>
</dbReference>
<dbReference type="PANTHER" id="PTHR23048">
    <property type="entry name" value="MYOSIN LIGHT CHAIN 1, 3"/>
    <property type="match status" value="1"/>
</dbReference>
<proteinExistence type="predicted"/>
<dbReference type="InterPro" id="IPR018247">
    <property type="entry name" value="EF_Hand_1_Ca_BS"/>
</dbReference>
<dbReference type="GO" id="GO:1903476">
    <property type="term" value="P:protein localization to cell division site involved in mitotic actomyosin contractile ring assembly"/>
    <property type="evidence" value="ECO:0007669"/>
    <property type="project" value="EnsemblFungi"/>
</dbReference>
<dbReference type="InterPro" id="IPR002048">
    <property type="entry name" value="EF_hand_dom"/>
</dbReference>
<evidence type="ECO:0000256" key="1">
    <source>
        <dbReference type="ARBA" id="ARBA00022737"/>
    </source>
</evidence>
<sequence>MAALNDEHIAEIREAFSLFDKTGDGTIPTGSISELLRALCQNPTEAEIREILNGLPAGTSSVDFQTFLSILQRPGGFKPAGEVEEFVQAFQVFDKDNSGYISVGELRYVLTSLGDKLTEAEVDELLKGVEIGKDGAINYEEFVKMLINS</sequence>
<dbReference type="GO" id="GO:0005934">
    <property type="term" value="C:cellular bud tip"/>
    <property type="evidence" value="ECO:0007669"/>
    <property type="project" value="EnsemblFungi"/>
</dbReference>
<evidence type="ECO:0000313" key="5">
    <source>
        <dbReference type="Proteomes" id="UP000070444"/>
    </source>
</evidence>
<feature type="domain" description="EF-hand" evidence="3">
    <location>
        <begin position="7"/>
        <end position="42"/>
    </location>
</feature>
<dbReference type="InterPro" id="IPR011992">
    <property type="entry name" value="EF-hand-dom_pair"/>
</dbReference>
<evidence type="ECO:0000259" key="3">
    <source>
        <dbReference type="PROSITE" id="PS50222"/>
    </source>
</evidence>
<dbReference type="AlphaFoldDB" id="A0A137PGF7"/>
<accession>A0A137PGF7</accession>
<dbReference type="GO" id="GO:0031982">
    <property type="term" value="C:vesicle"/>
    <property type="evidence" value="ECO:0007669"/>
    <property type="project" value="EnsemblFungi"/>
</dbReference>
<dbReference type="GO" id="GO:0120155">
    <property type="term" value="C:MIH complex"/>
    <property type="evidence" value="ECO:0007669"/>
    <property type="project" value="EnsemblFungi"/>
</dbReference>
<dbReference type="CDD" id="cd00051">
    <property type="entry name" value="EFh"/>
    <property type="match status" value="1"/>
</dbReference>
<dbReference type="GO" id="GO:0005509">
    <property type="term" value="F:calcium ion binding"/>
    <property type="evidence" value="ECO:0007669"/>
    <property type="project" value="InterPro"/>
</dbReference>
<dbReference type="Pfam" id="PF13499">
    <property type="entry name" value="EF-hand_7"/>
    <property type="match status" value="1"/>
</dbReference>
<dbReference type="GO" id="GO:0032038">
    <property type="term" value="F:myosin II heavy chain binding"/>
    <property type="evidence" value="ECO:0007669"/>
    <property type="project" value="EnsemblFungi"/>
</dbReference>
<dbReference type="Pfam" id="PF13202">
    <property type="entry name" value="EF-hand_5"/>
    <property type="match status" value="1"/>
</dbReference>
<dbReference type="STRING" id="796925.A0A137PGF7"/>
<gene>
    <name evidence="4" type="ORF">CONCODRAFT_77060</name>
</gene>
<dbReference type="OrthoDB" id="26525at2759"/>
<keyword evidence="5" id="KW-1185">Reference proteome</keyword>
<dbReference type="Gene3D" id="1.10.238.10">
    <property type="entry name" value="EF-hand"/>
    <property type="match status" value="2"/>
</dbReference>
<dbReference type="SUPFAM" id="SSF47473">
    <property type="entry name" value="EF-hand"/>
    <property type="match status" value="1"/>
</dbReference>
<evidence type="ECO:0000313" key="4">
    <source>
        <dbReference type="EMBL" id="KXN74060.1"/>
    </source>
</evidence>
<name>A0A137PGF7_CONC2</name>
<dbReference type="OMA" id="HDQASTN"/>
<dbReference type="GO" id="GO:0016460">
    <property type="term" value="C:myosin II complex"/>
    <property type="evidence" value="ECO:0007669"/>
    <property type="project" value="EnsemblFungi"/>
</dbReference>
<dbReference type="FunFam" id="1.10.238.10:FF:000001">
    <property type="entry name" value="Calmodulin 1"/>
    <property type="match status" value="1"/>
</dbReference>
<dbReference type="GO" id="GO:0031489">
    <property type="term" value="F:myosin V binding"/>
    <property type="evidence" value="ECO:0007669"/>
    <property type="project" value="EnsemblFungi"/>
</dbReference>
<dbReference type="Proteomes" id="UP000070444">
    <property type="component" value="Unassembled WGS sequence"/>
</dbReference>
<reference evidence="4 5" key="1">
    <citation type="journal article" date="2015" name="Genome Biol. Evol.">
        <title>Phylogenomic analyses indicate that early fungi evolved digesting cell walls of algal ancestors of land plants.</title>
        <authorList>
            <person name="Chang Y."/>
            <person name="Wang S."/>
            <person name="Sekimoto S."/>
            <person name="Aerts A.L."/>
            <person name="Choi C."/>
            <person name="Clum A."/>
            <person name="LaButti K.M."/>
            <person name="Lindquist E.A."/>
            <person name="Yee Ngan C."/>
            <person name="Ohm R.A."/>
            <person name="Salamov A.A."/>
            <person name="Grigoriev I.V."/>
            <person name="Spatafora J.W."/>
            <person name="Berbee M.L."/>
        </authorList>
    </citation>
    <scope>NUCLEOTIDE SEQUENCE [LARGE SCALE GENOMIC DNA]</scope>
    <source>
        <strain evidence="4 5">NRRL 28638</strain>
    </source>
</reference>
<dbReference type="EMBL" id="KQ964428">
    <property type="protein sequence ID" value="KXN74060.1"/>
    <property type="molecule type" value="Genomic_DNA"/>
</dbReference>
<dbReference type="GO" id="GO:0042802">
    <property type="term" value="F:identical protein binding"/>
    <property type="evidence" value="ECO:0007669"/>
    <property type="project" value="EnsemblFungi"/>
</dbReference>
<feature type="domain" description="EF-hand" evidence="3">
    <location>
        <begin position="81"/>
        <end position="116"/>
    </location>
</feature>
<dbReference type="SMART" id="SM00054">
    <property type="entry name" value="EFh"/>
    <property type="match status" value="3"/>
</dbReference>
<keyword evidence="2" id="KW-0106">Calcium</keyword>
<dbReference type="PROSITE" id="PS00018">
    <property type="entry name" value="EF_HAND_1"/>
    <property type="match status" value="1"/>
</dbReference>
<dbReference type="GO" id="GO:0071341">
    <property type="term" value="C:medial cortical node"/>
    <property type="evidence" value="ECO:0007669"/>
    <property type="project" value="EnsemblFungi"/>
</dbReference>
<dbReference type="GO" id="GO:0000142">
    <property type="term" value="C:cellular bud neck contractile ring"/>
    <property type="evidence" value="ECO:0007669"/>
    <property type="project" value="EnsemblFungi"/>
</dbReference>
<dbReference type="InterPro" id="IPR050230">
    <property type="entry name" value="CALM/Myosin/TropC-like"/>
</dbReference>
<dbReference type="GO" id="GO:0006903">
    <property type="term" value="P:vesicle targeting"/>
    <property type="evidence" value="ECO:0007669"/>
    <property type="project" value="EnsemblFungi"/>
</dbReference>
<protein>
    <submittedName>
        <fullName evidence="4">Calmodulin mutant SYNCAM35</fullName>
    </submittedName>
</protein>
<organism evidence="4 5">
    <name type="scientific">Conidiobolus coronatus (strain ATCC 28846 / CBS 209.66 / NRRL 28638)</name>
    <name type="common">Delacroixia coronata</name>
    <dbReference type="NCBI Taxonomy" id="796925"/>
    <lineage>
        <taxon>Eukaryota</taxon>
        <taxon>Fungi</taxon>
        <taxon>Fungi incertae sedis</taxon>
        <taxon>Zoopagomycota</taxon>
        <taxon>Entomophthoromycotina</taxon>
        <taxon>Entomophthoromycetes</taxon>
        <taxon>Entomophthorales</taxon>
        <taxon>Ancylistaceae</taxon>
        <taxon>Conidiobolus</taxon>
    </lineage>
</organism>
<dbReference type="PANTHER" id="PTHR23048:SF0">
    <property type="entry name" value="CALMODULIN LIKE 3"/>
    <property type="match status" value="1"/>
</dbReference>